<dbReference type="AlphaFoldDB" id="A0A067N277"/>
<evidence type="ECO:0000313" key="3">
    <source>
        <dbReference type="Proteomes" id="UP000027195"/>
    </source>
</evidence>
<evidence type="ECO:0000256" key="1">
    <source>
        <dbReference type="SAM" id="MobiDB-lite"/>
    </source>
</evidence>
<feature type="compositionally biased region" description="Basic residues" evidence="1">
    <location>
        <begin position="229"/>
        <end position="243"/>
    </location>
</feature>
<sequence>MAYYQYYQQQPNYGTSSYQLVQPPSPTYRPQPSWTGSDYYRAHAYGGSYDDLDARRSMMRGGGSPGPADNNIFDWVWGRVKSIVGGGGVSRDEARHWHKRVYGGMVDITQLLPTELGAAAGYEAVRLWEHHHAVYRSPLMDDREREREALVGLAIGEATKLWSYCNRPRDKYGRREASEVAAATAERIYRHKYERNGMSSYDAYDTVSRRARDGGLGYFDDDDLNYGHQHQHQHHSHHRRRRSSGAYGSLMPAQSYNGSTALAIAAPPRSTSSALTIPAAVGYASPAYTPDPYSPYPATTPYSAGGYSPTYASPTYAGASPPLVVSSASYGGGYGSHGSHRHRRQSVSYAAPGYRYM</sequence>
<organism evidence="2 3">
    <name type="scientific">Botryobasidium botryosum (strain FD-172 SS1)</name>
    <dbReference type="NCBI Taxonomy" id="930990"/>
    <lineage>
        <taxon>Eukaryota</taxon>
        <taxon>Fungi</taxon>
        <taxon>Dikarya</taxon>
        <taxon>Basidiomycota</taxon>
        <taxon>Agaricomycotina</taxon>
        <taxon>Agaricomycetes</taxon>
        <taxon>Cantharellales</taxon>
        <taxon>Botryobasidiaceae</taxon>
        <taxon>Botryobasidium</taxon>
    </lineage>
</organism>
<dbReference type="Proteomes" id="UP000027195">
    <property type="component" value="Unassembled WGS sequence"/>
</dbReference>
<protein>
    <submittedName>
        <fullName evidence="2">Uncharacterized protein</fullName>
    </submittedName>
</protein>
<dbReference type="STRING" id="930990.A0A067N277"/>
<accession>A0A067N277</accession>
<dbReference type="InParanoid" id="A0A067N277"/>
<dbReference type="OrthoDB" id="2802356at2759"/>
<name>A0A067N277_BOTB1</name>
<gene>
    <name evidence="2" type="ORF">BOTBODRAFT_169123</name>
</gene>
<feature type="region of interest" description="Disordered" evidence="1">
    <location>
        <begin position="227"/>
        <end position="250"/>
    </location>
</feature>
<reference evidence="3" key="1">
    <citation type="journal article" date="2014" name="Proc. Natl. Acad. Sci. U.S.A.">
        <title>Extensive sampling of basidiomycete genomes demonstrates inadequacy of the white-rot/brown-rot paradigm for wood decay fungi.</title>
        <authorList>
            <person name="Riley R."/>
            <person name="Salamov A.A."/>
            <person name="Brown D.W."/>
            <person name="Nagy L.G."/>
            <person name="Floudas D."/>
            <person name="Held B.W."/>
            <person name="Levasseur A."/>
            <person name="Lombard V."/>
            <person name="Morin E."/>
            <person name="Otillar R."/>
            <person name="Lindquist E.A."/>
            <person name="Sun H."/>
            <person name="LaButti K.M."/>
            <person name="Schmutz J."/>
            <person name="Jabbour D."/>
            <person name="Luo H."/>
            <person name="Baker S.E."/>
            <person name="Pisabarro A.G."/>
            <person name="Walton J.D."/>
            <person name="Blanchette R.A."/>
            <person name="Henrissat B."/>
            <person name="Martin F."/>
            <person name="Cullen D."/>
            <person name="Hibbett D.S."/>
            <person name="Grigoriev I.V."/>
        </authorList>
    </citation>
    <scope>NUCLEOTIDE SEQUENCE [LARGE SCALE GENOMIC DNA]</scope>
    <source>
        <strain evidence="3">FD-172 SS1</strain>
    </source>
</reference>
<evidence type="ECO:0000313" key="2">
    <source>
        <dbReference type="EMBL" id="KDQ21954.1"/>
    </source>
</evidence>
<dbReference type="HOGENOM" id="CLU_043693_1_0_1"/>
<dbReference type="EMBL" id="KL198016">
    <property type="protein sequence ID" value="KDQ21954.1"/>
    <property type="molecule type" value="Genomic_DNA"/>
</dbReference>
<proteinExistence type="predicted"/>
<keyword evidence="3" id="KW-1185">Reference proteome</keyword>